<dbReference type="Proteomes" id="UP000295621">
    <property type="component" value="Unassembled WGS sequence"/>
</dbReference>
<dbReference type="RefSeq" id="WP_131979005.1">
    <property type="nucleotide sequence ID" value="NZ_SMKL01000005.1"/>
</dbReference>
<evidence type="ECO:0000313" key="1">
    <source>
        <dbReference type="EMBL" id="TDC54150.1"/>
    </source>
</evidence>
<dbReference type="OrthoDB" id="978447at2"/>
<reference evidence="1 2" key="1">
    <citation type="submission" date="2019-02" db="EMBL/GenBank/DDBJ databases">
        <title>Draft genome sequences of novel Actinobacteria.</title>
        <authorList>
            <person name="Sahin N."/>
            <person name="Ay H."/>
            <person name="Saygin H."/>
        </authorList>
    </citation>
    <scope>NUCLEOTIDE SEQUENCE [LARGE SCALE GENOMIC DNA]</scope>
    <source>
        <strain evidence="1 2">KC603</strain>
    </source>
</reference>
<proteinExistence type="predicted"/>
<keyword evidence="2" id="KW-1185">Reference proteome</keyword>
<protein>
    <recommendedName>
        <fullName evidence="3">Arylsulfatase</fullName>
    </recommendedName>
</protein>
<accession>A0A4R4RVP3</accession>
<gene>
    <name evidence="1" type="ORF">E1212_03155</name>
</gene>
<name>A0A4R4RVP3_9ACTN</name>
<organism evidence="1 2">
    <name type="scientific">Jiangella ureilytica</name>
    <dbReference type="NCBI Taxonomy" id="2530374"/>
    <lineage>
        <taxon>Bacteria</taxon>
        <taxon>Bacillati</taxon>
        <taxon>Actinomycetota</taxon>
        <taxon>Actinomycetes</taxon>
        <taxon>Jiangellales</taxon>
        <taxon>Jiangellaceae</taxon>
        <taxon>Jiangella</taxon>
    </lineage>
</organism>
<evidence type="ECO:0008006" key="3">
    <source>
        <dbReference type="Google" id="ProtNLM"/>
    </source>
</evidence>
<dbReference type="AlphaFoldDB" id="A0A4R4RVP3"/>
<evidence type="ECO:0000313" key="2">
    <source>
        <dbReference type="Proteomes" id="UP000295621"/>
    </source>
</evidence>
<comment type="caution">
    <text evidence="1">The sequence shown here is derived from an EMBL/GenBank/DDBJ whole genome shotgun (WGS) entry which is preliminary data.</text>
</comment>
<sequence length="238" mass="24402">MTRYGLIHTVPALPATFHDLVAAHAGAGVEQIHVVDPWLLRTAIAAGGVTPEIVDRLAAHVAHLRDRGAGGVLVTCSTLGEATELVAERLGAVSPVVRVDQGMADRAAELAGDGGTVAVLATVASTVGPTERLVHRSAAAAGIAVTVEVELLDEAGQAREAGDTARHDALVADAVARWSGRVDVVVLAQASMAGAVARSVPETAGSTPVLTSLELAARRLVEVAPTSDQQRNGTYPFR</sequence>
<dbReference type="EMBL" id="SMKL01000005">
    <property type="protein sequence ID" value="TDC54150.1"/>
    <property type="molecule type" value="Genomic_DNA"/>
</dbReference>